<dbReference type="EMBL" id="PPTF01000078">
    <property type="protein sequence ID" value="POA97230.1"/>
    <property type="molecule type" value="Genomic_DNA"/>
</dbReference>
<sequence length="282" mass="29827">MLRGNRAKIRGQVLRENAFRCFGRTPDSGNLALVCHSEHVQGLSVERRQAHARNLSAPACVFVDPGVEPDEAATLDYYYPHARSTLCLHASLAAAAWLRQRDGQLPAFLRTASGLRLQVSEEGGIILFRLREQAVAGASPSQAWLSDVLGCPADAFVSTAALASAGSPKLLVELDSVARLRQLTPDLARIAAWGKEAGVNGCYAYVRLADGLYQGRNFNHLDPALEDAATGVAAAALSLHLRRSLTLHQGDGLGNPCELSAVYDGADVSVGGRCCAIDGGAA</sequence>
<organism evidence="3 4">
    <name type="scientific">Chromobacterium sinusclupearum</name>
    <dbReference type="NCBI Taxonomy" id="2077146"/>
    <lineage>
        <taxon>Bacteria</taxon>
        <taxon>Pseudomonadati</taxon>
        <taxon>Pseudomonadota</taxon>
        <taxon>Betaproteobacteria</taxon>
        <taxon>Neisseriales</taxon>
        <taxon>Chromobacteriaceae</taxon>
        <taxon>Chromobacterium</taxon>
    </lineage>
</organism>
<name>A0A2K4MJI4_9NEIS</name>
<proteinExistence type="inferred from homology"/>
<evidence type="ECO:0000313" key="3">
    <source>
        <dbReference type="EMBL" id="POA97230.1"/>
    </source>
</evidence>
<dbReference type="PANTHER" id="PTHR13774:SF39">
    <property type="entry name" value="BIOSYNTHESIS PROTEIN, PUTATIVE-RELATED"/>
    <property type="match status" value="1"/>
</dbReference>
<accession>A0A2K4MJI4</accession>
<dbReference type="PANTHER" id="PTHR13774">
    <property type="entry name" value="PHENAZINE BIOSYNTHESIS PROTEIN"/>
    <property type="match status" value="1"/>
</dbReference>
<dbReference type="AlphaFoldDB" id="A0A2K4MJI4"/>
<protein>
    <submittedName>
        <fullName evidence="3">PhzF family phenazine biosynthesis protein</fullName>
    </submittedName>
</protein>
<evidence type="ECO:0000256" key="1">
    <source>
        <dbReference type="ARBA" id="ARBA00008270"/>
    </source>
</evidence>
<dbReference type="SUPFAM" id="SSF54506">
    <property type="entry name" value="Diaminopimelate epimerase-like"/>
    <property type="match status" value="1"/>
</dbReference>
<comment type="similarity">
    <text evidence="1">Belongs to the PhzF family.</text>
</comment>
<reference evidence="3 4" key="1">
    <citation type="submission" date="2018-01" db="EMBL/GenBank/DDBJ databases">
        <title>Genomic Sequence of Chromobacterium MWU13-2610 from wild cranberry bogs within the Cape Cod National Seashore.</title>
        <authorList>
            <person name="O'Hara-Hanley K."/>
            <person name="Soby S."/>
            <person name="Harrison A."/>
        </authorList>
    </citation>
    <scope>NUCLEOTIDE SEQUENCE [LARGE SCALE GENOMIC DNA]</scope>
    <source>
        <strain evidence="3 4">MWU13-2610</strain>
    </source>
</reference>
<dbReference type="Proteomes" id="UP000236416">
    <property type="component" value="Unassembled WGS sequence"/>
</dbReference>
<dbReference type="Pfam" id="PF02567">
    <property type="entry name" value="PhzC-PhzF"/>
    <property type="match status" value="1"/>
</dbReference>
<dbReference type="InterPro" id="IPR003719">
    <property type="entry name" value="Phenazine_PhzF-like"/>
</dbReference>
<keyword evidence="4" id="KW-1185">Reference proteome</keyword>
<dbReference type="Gene3D" id="3.10.310.10">
    <property type="entry name" value="Diaminopimelate Epimerase, Chain A, domain 1"/>
    <property type="match status" value="2"/>
</dbReference>
<evidence type="ECO:0000256" key="2">
    <source>
        <dbReference type="ARBA" id="ARBA00023235"/>
    </source>
</evidence>
<dbReference type="GO" id="GO:0016853">
    <property type="term" value="F:isomerase activity"/>
    <property type="evidence" value="ECO:0007669"/>
    <property type="project" value="UniProtKB-KW"/>
</dbReference>
<dbReference type="GO" id="GO:0005737">
    <property type="term" value="C:cytoplasm"/>
    <property type="evidence" value="ECO:0007669"/>
    <property type="project" value="TreeGrafter"/>
</dbReference>
<evidence type="ECO:0000313" key="4">
    <source>
        <dbReference type="Proteomes" id="UP000236416"/>
    </source>
</evidence>
<keyword evidence="2" id="KW-0413">Isomerase</keyword>
<dbReference type="PIRSF" id="PIRSF016184">
    <property type="entry name" value="PhzC_PhzF"/>
    <property type="match status" value="1"/>
</dbReference>
<comment type="caution">
    <text evidence="3">The sequence shown here is derived from an EMBL/GenBank/DDBJ whole genome shotgun (WGS) entry which is preliminary data.</text>
</comment>
<gene>
    <name evidence="3" type="ORF">C2134_18740</name>
</gene>